<name>A0ABQ4N429_9BACL</name>
<protein>
    <recommendedName>
        <fullName evidence="4">Glycosyl transferase family 51 domain-containing protein</fullName>
    </recommendedName>
</protein>
<evidence type="ECO:0000259" key="4">
    <source>
        <dbReference type="Pfam" id="PF00912"/>
    </source>
</evidence>
<evidence type="ECO:0000313" key="5">
    <source>
        <dbReference type="EMBL" id="GIQ62922.1"/>
    </source>
</evidence>
<feature type="transmembrane region" description="Helical" evidence="3">
    <location>
        <begin position="32"/>
        <end position="56"/>
    </location>
</feature>
<organism evidence="5 6">
    <name type="scientific">Paenibacillus cisolokensis</name>
    <dbReference type="NCBI Taxonomy" id="1658519"/>
    <lineage>
        <taxon>Bacteria</taxon>
        <taxon>Bacillati</taxon>
        <taxon>Bacillota</taxon>
        <taxon>Bacilli</taxon>
        <taxon>Bacillales</taxon>
        <taxon>Paenibacillaceae</taxon>
        <taxon>Paenibacillus</taxon>
    </lineage>
</organism>
<dbReference type="EMBL" id="BOVJ01000048">
    <property type="protein sequence ID" value="GIQ62922.1"/>
    <property type="molecule type" value="Genomic_DNA"/>
</dbReference>
<keyword evidence="6" id="KW-1185">Reference proteome</keyword>
<evidence type="ECO:0000256" key="1">
    <source>
        <dbReference type="ARBA" id="ARBA00022679"/>
    </source>
</evidence>
<gene>
    <name evidence="5" type="ORF">PACILC2_14900</name>
</gene>
<dbReference type="InterPro" id="IPR023346">
    <property type="entry name" value="Lysozyme-like_dom_sf"/>
</dbReference>
<dbReference type="PANTHER" id="PTHR32282:SF33">
    <property type="entry name" value="PEPTIDOGLYCAN GLYCOSYLTRANSFERASE"/>
    <property type="match status" value="1"/>
</dbReference>
<keyword evidence="1" id="KW-0808">Transferase</keyword>
<dbReference type="Proteomes" id="UP000680304">
    <property type="component" value="Unassembled WGS sequence"/>
</dbReference>
<keyword evidence="3" id="KW-0812">Transmembrane</keyword>
<dbReference type="PANTHER" id="PTHR32282">
    <property type="entry name" value="BINDING PROTEIN TRANSPEPTIDASE, PUTATIVE-RELATED"/>
    <property type="match status" value="1"/>
</dbReference>
<feature type="domain" description="Glycosyl transferase family 51" evidence="4">
    <location>
        <begin position="82"/>
        <end position="197"/>
    </location>
</feature>
<sequence length="254" mass="28283">MADQPRGRSAADTKKSNTKKGRKKKRLTLRRLLTVLFFAAAAGIICGIIGYLLIILNGERILAENQNKLVLPETSVVYDANGNEIATLFHENRENASFDEIPELLKQAVIATEDRRFEEHSGIDVWAIGRALVKDILAREMVEGGSTITQQLAKNLFLSSDKTILRKATEASIAVALENQLTKDEILEMYLNRIFSANANTASKRPRNIISAKNWMSWSCGKSPRLPAFRRLHRATTRSAIRSCPRNGGRSSCS</sequence>
<proteinExistence type="predicted"/>
<dbReference type="InterPro" id="IPR036950">
    <property type="entry name" value="PBP_transglycosylase"/>
</dbReference>
<dbReference type="InterPro" id="IPR050396">
    <property type="entry name" value="Glycosyltr_51/Transpeptidase"/>
</dbReference>
<dbReference type="Gene3D" id="1.10.3810.10">
    <property type="entry name" value="Biosynthetic peptidoglycan transglycosylase-like"/>
    <property type="match status" value="1"/>
</dbReference>
<comment type="caution">
    <text evidence="5">The sequence shown here is derived from an EMBL/GenBank/DDBJ whole genome shotgun (WGS) entry which is preliminary data.</text>
</comment>
<dbReference type="Pfam" id="PF00912">
    <property type="entry name" value="Transgly"/>
    <property type="match status" value="1"/>
</dbReference>
<feature type="compositionally biased region" description="Basic and acidic residues" evidence="2">
    <location>
        <begin position="1"/>
        <end position="15"/>
    </location>
</feature>
<dbReference type="SUPFAM" id="SSF53955">
    <property type="entry name" value="Lysozyme-like"/>
    <property type="match status" value="1"/>
</dbReference>
<accession>A0ABQ4N429</accession>
<evidence type="ECO:0000256" key="2">
    <source>
        <dbReference type="SAM" id="MobiDB-lite"/>
    </source>
</evidence>
<keyword evidence="3" id="KW-0472">Membrane</keyword>
<evidence type="ECO:0000313" key="6">
    <source>
        <dbReference type="Proteomes" id="UP000680304"/>
    </source>
</evidence>
<keyword evidence="3" id="KW-1133">Transmembrane helix</keyword>
<evidence type="ECO:0000256" key="3">
    <source>
        <dbReference type="SAM" id="Phobius"/>
    </source>
</evidence>
<reference evidence="5 6" key="1">
    <citation type="submission" date="2021-04" db="EMBL/GenBank/DDBJ databases">
        <title>Draft genome sequence of Paenibacillus cisolokensis, LC2-13A.</title>
        <authorList>
            <person name="Uke A."/>
            <person name="Chhe C."/>
            <person name="Baramee S."/>
            <person name="Kosugi A."/>
        </authorList>
    </citation>
    <scope>NUCLEOTIDE SEQUENCE [LARGE SCALE GENOMIC DNA]</scope>
    <source>
        <strain evidence="5 6">LC2-13A</strain>
    </source>
</reference>
<dbReference type="InterPro" id="IPR001264">
    <property type="entry name" value="Glyco_trans_51"/>
</dbReference>
<feature type="region of interest" description="Disordered" evidence="2">
    <location>
        <begin position="1"/>
        <end position="23"/>
    </location>
</feature>